<evidence type="ECO:0000313" key="2">
    <source>
        <dbReference type="Proteomes" id="UP000711407"/>
    </source>
</evidence>
<sequence>MKIASQKRKENIAEYLLYMWQIEDIIRANGLDMDRIRHNVIDRLGLDETQSREVTEWYESLVDMMRREGVEKKGHLQLNKNVIIQLVDLHTALLKDPKFQDYTAEFYKTLPYIVELRAKSGEEKSGEIETCFNALYGMLMLRLQKKEVSPETQIAIKQISRFIALLAHNFRLDEEDKLFANEDSLTD</sequence>
<reference evidence="1" key="2">
    <citation type="submission" date="2021-09" db="EMBL/GenBank/DDBJ databases">
        <authorList>
            <person name="Gilroy R."/>
        </authorList>
    </citation>
    <scope>NUCLEOTIDE SEQUENCE</scope>
    <source>
        <strain evidence="1">4100</strain>
    </source>
</reference>
<proteinExistence type="predicted"/>
<comment type="caution">
    <text evidence="1">The sequence shown here is derived from an EMBL/GenBank/DDBJ whole genome shotgun (WGS) entry which is preliminary data.</text>
</comment>
<organism evidence="1 2">
    <name type="scientific">Candidatus Amulumruptor caecigallinarius</name>
    <dbReference type="NCBI Taxonomy" id="2109911"/>
    <lineage>
        <taxon>Bacteria</taxon>
        <taxon>Pseudomonadati</taxon>
        <taxon>Bacteroidota</taxon>
        <taxon>Bacteroidia</taxon>
        <taxon>Bacteroidales</taxon>
        <taxon>Muribaculaceae</taxon>
        <taxon>Candidatus Amulumruptor</taxon>
    </lineage>
</organism>
<evidence type="ECO:0000313" key="1">
    <source>
        <dbReference type="EMBL" id="HJE39323.1"/>
    </source>
</evidence>
<gene>
    <name evidence="1" type="ORF">K8V47_06165</name>
</gene>
<dbReference type="Proteomes" id="UP000711407">
    <property type="component" value="Unassembled WGS sequence"/>
</dbReference>
<dbReference type="InterPro" id="IPR032574">
    <property type="entry name" value="DUF4924"/>
</dbReference>
<reference evidence="1" key="1">
    <citation type="journal article" date="2021" name="PeerJ">
        <title>Extensive microbial diversity within the chicken gut microbiome revealed by metagenomics and culture.</title>
        <authorList>
            <person name="Gilroy R."/>
            <person name="Ravi A."/>
            <person name="Getino M."/>
            <person name="Pursley I."/>
            <person name="Horton D.L."/>
            <person name="Alikhan N.F."/>
            <person name="Baker D."/>
            <person name="Gharbi K."/>
            <person name="Hall N."/>
            <person name="Watson M."/>
            <person name="Adriaenssens E.M."/>
            <person name="Foster-Nyarko E."/>
            <person name="Jarju S."/>
            <person name="Secka A."/>
            <person name="Antonio M."/>
            <person name="Oren A."/>
            <person name="Chaudhuri R.R."/>
            <person name="La Ragione R."/>
            <person name="Hildebrand F."/>
            <person name="Pallen M.J."/>
        </authorList>
    </citation>
    <scope>NUCLEOTIDE SEQUENCE</scope>
    <source>
        <strain evidence="1">4100</strain>
    </source>
</reference>
<name>A0A4Q0U7J7_9BACT</name>
<dbReference type="Pfam" id="PF16271">
    <property type="entry name" value="DUF4924"/>
    <property type="match status" value="1"/>
</dbReference>
<protein>
    <submittedName>
        <fullName evidence="1">DUF4924 family protein</fullName>
    </submittedName>
</protein>
<dbReference type="EMBL" id="DYXT01000029">
    <property type="protein sequence ID" value="HJE39323.1"/>
    <property type="molecule type" value="Genomic_DNA"/>
</dbReference>
<dbReference type="AlphaFoldDB" id="A0A4Q0U7J7"/>
<accession>A0A4Q0U7J7</accession>